<proteinExistence type="inferred from homology"/>
<dbReference type="PANTHER" id="PTHR30093:SF34">
    <property type="entry name" value="PREPILIN PEPTIDASE-DEPENDENT PROTEIN D"/>
    <property type="match status" value="1"/>
</dbReference>
<keyword evidence="4 9" id="KW-0812">Transmembrane</keyword>
<evidence type="ECO:0000256" key="3">
    <source>
        <dbReference type="ARBA" id="ARBA00022481"/>
    </source>
</evidence>
<keyword evidence="8" id="KW-0281">Fimbrium</keyword>
<comment type="subcellular location">
    <subcellularLocation>
        <location evidence="1">Membrane</location>
        <topology evidence="1">Single-pass membrane protein</topology>
    </subcellularLocation>
</comment>
<evidence type="ECO:0000256" key="6">
    <source>
        <dbReference type="ARBA" id="ARBA00023136"/>
    </source>
</evidence>
<gene>
    <name evidence="10" type="ORF">N026_03765</name>
</gene>
<dbReference type="EMBL" id="CP047267">
    <property type="protein sequence ID" value="QHF06649.1"/>
    <property type="molecule type" value="Genomic_DNA"/>
</dbReference>
<dbReference type="NCBIfam" id="TIGR02532">
    <property type="entry name" value="IV_pilin_GFxxxE"/>
    <property type="match status" value="1"/>
</dbReference>
<keyword evidence="3" id="KW-0488">Methylation</keyword>
<keyword evidence="5 9" id="KW-1133">Transmembrane helix</keyword>
<evidence type="ECO:0000313" key="11">
    <source>
        <dbReference type="Proteomes" id="UP000464688"/>
    </source>
</evidence>
<evidence type="ECO:0000256" key="5">
    <source>
        <dbReference type="ARBA" id="ARBA00022989"/>
    </source>
</evidence>
<dbReference type="Pfam" id="PF00114">
    <property type="entry name" value="Pilin"/>
    <property type="match status" value="1"/>
</dbReference>
<protein>
    <recommendedName>
        <fullName evidence="7">Pilin</fullName>
    </recommendedName>
</protein>
<dbReference type="GO" id="GO:0015628">
    <property type="term" value="P:protein secretion by the type II secretion system"/>
    <property type="evidence" value="ECO:0007669"/>
    <property type="project" value="InterPro"/>
</dbReference>
<dbReference type="SUPFAM" id="SSF54523">
    <property type="entry name" value="Pili subunits"/>
    <property type="match status" value="1"/>
</dbReference>
<dbReference type="Gene3D" id="3.30.700.10">
    <property type="entry name" value="Glycoprotein, Type 4 Pilin"/>
    <property type="match status" value="1"/>
</dbReference>
<dbReference type="InterPro" id="IPR002416">
    <property type="entry name" value="T2SS_protein-GspH"/>
</dbReference>
<dbReference type="GO" id="GO:0016020">
    <property type="term" value="C:membrane"/>
    <property type="evidence" value="ECO:0007669"/>
    <property type="project" value="UniProtKB-SubCell"/>
</dbReference>
<evidence type="ECO:0000256" key="7">
    <source>
        <dbReference type="ARBA" id="ARBA00029638"/>
    </source>
</evidence>
<evidence type="ECO:0000256" key="4">
    <source>
        <dbReference type="ARBA" id="ARBA00022692"/>
    </source>
</evidence>
<feature type="transmembrane region" description="Helical" evidence="9">
    <location>
        <begin position="12"/>
        <end position="30"/>
    </location>
</feature>
<evidence type="ECO:0000313" key="10">
    <source>
        <dbReference type="EMBL" id="QHF06649.1"/>
    </source>
</evidence>
<dbReference type="Proteomes" id="UP000464688">
    <property type="component" value="Chromosome"/>
</dbReference>
<dbReference type="AlphaFoldDB" id="A0AAJ4B1G3"/>
<dbReference type="RefSeq" id="WP_024643089.1">
    <property type="nucleotide sequence ID" value="NZ_CP047267.1"/>
</dbReference>
<accession>A0AAJ4B1G3</accession>
<dbReference type="PRINTS" id="PR00885">
    <property type="entry name" value="BCTERIALGSPH"/>
</dbReference>
<evidence type="ECO:0000256" key="2">
    <source>
        <dbReference type="ARBA" id="ARBA00005233"/>
    </source>
</evidence>
<dbReference type="GO" id="GO:0044096">
    <property type="term" value="C:type IV pilus"/>
    <property type="evidence" value="ECO:0007669"/>
    <property type="project" value="TreeGrafter"/>
</dbReference>
<dbReference type="Pfam" id="PF07963">
    <property type="entry name" value="N_methyl"/>
    <property type="match status" value="1"/>
</dbReference>
<reference evidence="10 11" key="1">
    <citation type="journal article" date="2014" name="Genome Announc.">
        <title>Draft Genome Sequences of a Phylogenetically Diverse Suite of Pseudomonas syringae Strains from Multiple Source Populations.</title>
        <authorList>
            <person name="Baltrus D.A."/>
            <person name="Yourstone S."/>
            <person name="Lind A."/>
            <person name="Guilbaud C."/>
            <person name="Sands D.C."/>
            <person name="Jones C.D."/>
            <person name="Morris C.E."/>
            <person name="Dangl J.L."/>
        </authorList>
    </citation>
    <scope>NUCLEOTIDE SEQUENCE [LARGE SCALE GENOMIC DNA]</scope>
    <source>
        <strain evidence="10 11">UB303</strain>
    </source>
</reference>
<dbReference type="InterPro" id="IPR045584">
    <property type="entry name" value="Pilin-like"/>
</dbReference>
<dbReference type="PROSITE" id="PS00409">
    <property type="entry name" value="PROKAR_NTER_METHYL"/>
    <property type="match status" value="1"/>
</dbReference>
<dbReference type="GO" id="GO:0007155">
    <property type="term" value="P:cell adhesion"/>
    <property type="evidence" value="ECO:0007669"/>
    <property type="project" value="InterPro"/>
</dbReference>
<comment type="similarity">
    <text evidence="2 8">Belongs to the N-Me-Phe pilin family.</text>
</comment>
<evidence type="ECO:0000256" key="9">
    <source>
        <dbReference type="SAM" id="Phobius"/>
    </source>
</evidence>
<dbReference type="GO" id="GO:0043107">
    <property type="term" value="P:type IV pilus-dependent motility"/>
    <property type="evidence" value="ECO:0007669"/>
    <property type="project" value="TreeGrafter"/>
</dbReference>
<dbReference type="PANTHER" id="PTHR30093">
    <property type="entry name" value="GENERAL SECRETION PATHWAY PROTEIN G"/>
    <property type="match status" value="1"/>
</dbReference>
<sequence length="142" mass="14077">MQKQKGFTLIELMIVVAIIGILAAVAIPAYQNYVTKAQVTSALAEIEPGRTMAETKINEGVTTTLTAAADVGLAASTRCPTLGISVASSGIASIACTMAGNPGVATKTVTLSRTAAGAWSCATTVAADFAPKGCTVTAAAGG</sequence>
<dbReference type="InterPro" id="IPR001082">
    <property type="entry name" value="Pilin"/>
</dbReference>
<dbReference type="GO" id="GO:0015627">
    <property type="term" value="C:type II protein secretion system complex"/>
    <property type="evidence" value="ECO:0007669"/>
    <property type="project" value="InterPro"/>
</dbReference>
<dbReference type="InterPro" id="IPR012902">
    <property type="entry name" value="N_methyl_site"/>
</dbReference>
<evidence type="ECO:0000256" key="8">
    <source>
        <dbReference type="RuleBase" id="RU000389"/>
    </source>
</evidence>
<organism evidence="10 11">
    <name type="scientific">Pseudomonas syringae UB303</name>
    <dbReference type="NCBI Taxonomy" id="1357287"/>
    <lineage>
        <taxon>Bacteria</taxon>
        <taxon>Pseudomonadati</taxon>
        <taxon>Pseudomonadota</taxon>
        <taxon>Gammaproteobacteria</taxon>
        <taxon>Pseudomonadales</taxon>
        <taxon>Pseudomonadaceae</taxon>
        <taxon>Pseudomonas</taxon>
        <taxon>Pseudomonas syringae</taxon>
    </lineage>
</organism>
<keyword evidence="6 9" id="KW-0472">Membrane</keyword>
<name>A0AAJ4B1G3_PSESX</name>
<evidence type="ECO:0000256" key="1">
    <source>
        <dbReference type="ARBA" id="ARBA00004167"/>
    </source>
</evidence>